<dbReference type="Gene3D" id="3.30.70.1050">
    <property type="entry name" value="Trigger factor ribosome-binding domain"/>
    <property type="match status" value="1"/>
</dbReference>
<dbReference type="FunFam" id="3.30.70.1050:FF:000004">
    <property type="entry name" value="Trigger factor"/>
    <property type="match status" value="1"/>
</dbReference>
<gene>
    <name evidence="9" type="ORF">Taro_046827</name>
</gene>
<evidence type="ECO:0000313" key="9">
    <source>
        <dbReference type="EMBL" id="MQM13900.1"/>
    </source>
</evidence>
<keyword evidence="5" id="KW-0143">Chaperone</keyword>
<dbReference type="GO" id="GO:0051083">
    <property type="term" value="P:'de novo' cotranslational protein folding"/>
    <property type="evidence" value="ECO:0007669"/>
    <property type="project" value="TreeGrafter"/>
</dbReference>
<protein>
    <recommendedName>
        <fullName evidence="3">peptidylprolyl isomerase</fullName>
        <ecNumber evidence="3">5.2.1.8</ecNumber>
    </recommendedName>
</protein>
<dbReference type="Proteomes" id="UP000652761">
    <property type="component" value="Unassembled WGS sequence"/>
</dbReference>
<evidence type="ECO:0000256" key="3">
    <source>
        <dbReference type="ARBA" id="ARBA00013194"/>
    </source>
</evidence>
<dbReference type="Pfam" id="PF05697">
    <property type="entry name" value="Trigger_N"/>
    <property type="match status" value="1"/>
</dbReference>
<dbReference type="EMBL" id="NMUH01005872">
    <property type="protein sequence ID" value="MQM13900.1"/>
    <property type="molecule type" value="Genomic_DNA"/>
</dbReference>
<organism evidence="9 10">
    <name type="scientific">Colocasia esculenta</name>
    <name type="common">Wild taro</name>
    <name type="synonym">Arum esculentum</name>
    <dbReference type="NCBI Taxonomy" id="4460"/>
    <lineage>
        <taxon>Eukaryota</taxon>
        <taxon>Viridiplantae</taxon>
        <taxon>Streptophyta</taxon>
        <taxon>Embryophyta</taxon>
        <taxon>Tracheophyta</taxon>
        <taxon>Spermatophyta</taxon>
        <taxon>Magnoliopsida</taxon>
        <taxon>Liliopsida</taxon>
        <taxon>Araceae</taxon>
        <taxon>Aroideae</taxon>
        <taxon>Colocasieae</taxon>
        <taxon>Colocasia</taxon>
    </lineage>
</organism>
<evidence type="ECO:0000256" key="5">
    <source>
        <dbReference type="ARBA" id="ARBA00023186"/>
    </source>
</evidence>
<dbReference type="SUPFAM" id="SSF102735">
    <property type="entry name" value="Trigger factor ribosome-binding domain"/>
    <property type="match status" value="1"/>
</dbReference>
<dbReference type="GO" id="GO:0043335">
    <property type="term" value="P:protein unfolding"/>
    <property type="evidence" value="ECO:0007669"/>
    <property type="project" value="TreeGrafter"/>
</dbReference>
<evidence type="ECO:0000256" key="4">
    <source>
        <dbReference type="ARBA" id="ARBA00023110"/>
    </source>
</evidence>
<keyword evidence="4" id="KW-0697">Rotamase</keyword>
<evidence type="ECO:0000256" key="7">
    <source>
        <dbReference type="ARBA" id="ARBA00024849"/>
    </source>
</evidence>
<reference evidence="9" key="1">
    <citation type="submission" date="2017-07" db="EMBL/GenBank/DDBJ databases">
        <title>Taro Niue Genome Assembly and Annotation.</title>
        <authorList>
            <person name="Atibalentja N."/>
            <person name="Keating K."/>
            <person name="Fields C.J."/>
        </authorList>
    </citation>
    <scope>NUCLEOTIDE SEQUENCE</scope>
    <source>
        <strain evidence="9">Niue_2</strain>
        <tissue evidence="9">Leaf</tissue>
    </source>
</reference>
<dbReference type="GO" id="GO:0043022">
    <property type="term" value="F:ribosome binding"/>
    <property type="evidence" value="ECO:0007669"/>
    <property type="project" value="TreeGrafter"/>
</dbReference>
<dbReference type="InterPro" id="IPR036611">
    <property type="entry name" value="Trigger_fac_ribosome-bd_sf"/>
</dbReference>
<comment type="similarity">
    <text evidence="2">Belongs to the FKBP-type PPIase family. Tig subfamily.</text>
</comment>
<dbReference type="InterPro" id="IPR008881">
    <property type="entry name" value="Trigger_fac_ribosome-bd_bac"/>
</dbReference>
<evidence type="ECO:0000313" key="10">
    <source>
        <dbReference type="Proteomes" id="UP000652761"/>
    </source>
</evidence>
<keyword evidence="10" id="KW-1185">Reference proteome</keyword>
<evidence type="ECO:0000256" key="1">
    <source>
        <dbReference type="ARBA" id="ARBA00000971"/>
    </source>
</evidence>
<dbReference type="PANTHER" id="PTHR30560">
    <property type="entry name" value="TRIGGER FACTOR CHAPERONE AND PEPTIDYL-PROLYL CIS/TRANS ISOMERASE"/>
    <property type="match status" value="1"/>
</dbReference>
<proteinExistence type="inferred from homology"/>
<comment type="caution">
    <text evidence="9">The sequence shown here is derived from an EMBL/GenBank/DDBJ whole genome shotgun (WGS) entry which is preliminary data.</text>
</comment>
<dbReference type="GO" id="GO:0044183">
    <property type="term" value="F:protein folding chaperone"/>
    <property type="evidence" value="ECO:0007669"/>
    <property type="project" value="TreeGrafter"/>
</dbReference>
<evidence type="ECO:0000256" key="6">
    <source>
        <dbReference type="ARBA" id="ARBA00023235"/>
    </source>
</evidence>
<dbReference type="PANTHER" id="PTHR30560:SF3">
    <property type="entry name" value="TRIGGER FACTOR-LIKE PROTEIN TIG, CHLOROPLASTIC"/>
    <property type="match status" value="1"/>
</dbReference>
<dbReference type="AlphaFoldDB" id="A0A843X7M4"/>
<dbReference type="InterPro" id="IPR005215">
    <property type="entry name" value="Trig_fac"/>
</dbReference>
<comment type="catalytic activity">
    <reaction evidence="1">
        <text>[protein]-peptidylproline (omega=180) = [protein]-peptidylproline (omega=0)</text>
        <dbReference type="Rhea" id="RHEA:16237"/>
        <dbReference type="Rhea" id="RHEA-COMP:10747"/>
        <dbReference type="Rhea" id="RHEA-COMP:10748"/>
        <dbReference type="ChEBI" id="CHEBI:83833"/>
        <dbReference type="ChEBI" id="CHEBI:83834"/>
        <dbReference type="EC" id="5.2.1.8"/>
    </reaction>
</comment>
<dbReference type="GO" id="GO:0015031">
    <property type="term" value="P:protein transport"/>
    <property type="evidence" value="ECO:0007669"/>
    <property type="project" value="InterPro"/>
</dbReference>
<dbReference type="GO" id="GO:0003755">
    <property type="term" value="F:peptidyl-prolyl cis-trans isomerase activity"/>
    <property type="evidence" value="ECO:0007669"/>
    <property type="project" value="UniProtKB-KW"/>
</dbReference>
<comment type="function">
    <text evidence="7">Involved in protein export. Acts as a chaperone by maintaining the newly synthesized protein in an open conformation. Functions as a peptidyl-prolyl cis-trans isomerase.</text>
</comment>
<name>A0A843X7M4_COLES</name>
<evidence type="ECO:0000259" key="8">
    <source>
        <dbReference type="Pfam" id="PF05697"/>
    </source>
</evidence>
<feature type="domain" description="Trigger factor ribosome-binding bacterial" evidence="8">
    <location>
        <begin position="79"/>
        <end position="158"/>
    </location>
</feature>
<sequence>MARAFGSLLHFRSRSSPFPTPELLFPQPAGSLKHFSSRRLLPCCISAPSRTPARLRLAVCASAVATKQAEKEQFPADVQVTETKLPHSSVKLSVEVPPAVSKDCYERVLQEIAKQAKVPGFRPGKRIPDNILVNYVGRQQVQRATIEAILKKTLPHATSMVSLAVRGFA</sequence>
<keyword evidence="6" id="KW-0413">Isomerase</keyword>
<dbReference type="EC" id="5.2.1.8" evidence="3"/>
<accession>A0A843X7M4</accession>
<dbReference type="OrthoDB" id="3366at2759"/>
<evidence type="ECO:0000256" key="2">
    <source>
        <dbReference type="ARBA" id="ARBA00005464"/>
    </source>
</evidence>